<dbReference type="InterPro" id="IPR027417">
    <property type="entry name" value="P-loop_NTPase"/>
</dbReference>
<dbReference type="Pfam" id="PF07693">
    <property type="entry name" value="KAP_NTPase"/>
    <property type="match status" value="1"/>
</dbReference>
<dbReference type="Gene3D" id="3.40.50.300">
    <property type="entry name" value="P-loop containing nucleotide triphosphate hydrolases"/>
    <property type="match status" value="1"/>
</dbReference>
<dbReference type="PANTHER" id="PTHR22674">
    <property type="entry name" value="NTPASE, KAP FAMILY P-LOOP DOMAIN-CONTAINING 1"/>
    <property type="match status" value="1"/>
</dbReference>
<dbReference type="SUPFAM" id="SSF52540">
    <property type="entry name" value="P-loop containing nucleoside triphosphate hydrolases"/>
    <property type="match status" value="1"/>
</dbReference>
<comment type="caution">
    <text evidence="2">The sequence shown here is derived from an EMBL/GenBank/DDBJ whole genome shotgun (WGS) entry which is preliminary data.</text>
</comment>
<dbReference type="RefSeq" id="WP_060972123.1">
    <property type="nucleotide sequence ID" value="NZ_JADNDA010000010.1"/>
</dbReference>
<dbReference type="PANTHER" id="PTHR22674:SF6">
    <property type="entry name" value="NTPASE KAP FAMILY P-LOOP DOMAIN-CONTAINING PROTEIN 1"/>
    <property type="match status" value="1"/>
</dbReference>
<feature type="domain" description="KAP NTPase" evidence="1">
    <location>
        <begin position="24"/>
        <end position="327"/>
    </location>
</feature>
<proteinExistence type="predicted"/>
<gene>
    <name evidence="2" type="ORF">GMC65_10330</name>
</gene>
<dbReference type="InterPro" id="IPR011646">
    <property type="entry name" value="KAP_P-loop"/>
</dbReference>
<evidence type="ECO:0000313" key="2">
    <source>
        <dbReference type="EMBL" id="MTR28725.1"/>
    </source>
</evidence>
<dbReference type="InterPro" id="IPR052754">
    <property type="entry name" value="NTPase_KAP_P-loop"/>
</dbReference>
<dbReference type="Proteomes" id="UP000439678">
    <property type="component" value="Unassembled WGS sequence"/>
</dbReference>
<accession>A0A6A8UGB8</accession>
<dbReference type="AlphaFoldDB" id="A0A6A8UGB8"/>
<evidence type="ECO:0000313" key="3">
    <source>
        <dbReference type="Proteomes" id="UP000439678"/>
    </source>
</evidence>
<protein>
    <recommendedName>
        <fullName evidence="1">KAP NTPase domain-containing protein</fullName>
    </recommendedName>
</protein>
<organism evidence="2 3">
    <name type="scientific">Streptococcus salivarius</name>
    <dbReference type="NCBI Taxonomy" id="1304"/>
    <lineage>
        <taxon>Bacteria</taxon>
        <taxon>Bacillati</taxon>
        <taxon>Bacillota</taxon>
        <taxon>Bacilli</taxon>
        <taxon>Lactobacillales</taxon>
        <taxon>Streptococcaceae</taxon>
        <taxon>Streptococcus</taxon>
    </lineage>
</organism>
<dbReference type="EMBL" id="WMYO01000013">
    <property type="protein sequence ID" value="MTR28725.1"/>
    <property type="molecule type" value="Genomic_DNA"/>
</dbReference>
<reference evidence="2 3" key="1">
    <citation type="journal article" date="2019" name="Nat. Med.">
        <title>A library of human gut bacterial isolates paired with longitudinal multiomics data enables mechanistic microbiome research.</title>
        <authorList>
            <person name="Poyet M."/>
            <person name="Groussin M."/>
            <person name="Gibbons S.M."/>
            <person name="Avila-Pacheco J."/>
            <person name="Jiang X."/>
            <person name="Kearney S.M."/>
            <person name="Perrotta A.R."/>
            <person name="Berdy B."/>
            <person name="Zhao S."/>
            <person name="Lieberman T.D."/>
            <person name="Swanson P.K."/>
            <person name="Smith M."/>
            <person name="Roesemann S."/>
            <person name="Alexander J.E."/>
            <person name="Rich S.A."/>
            <person name="Livny J."/>
            <person name="Vlamakis H."/>
            <person name="Clish C."/>
            <person name="Bullock K."/>
            <person name="Deik A."/>
            <person name="Scott J."/>
            <person name="Pierce K.A."/>
            <person name="Xavier R.J."/>
            <person name="Alm E.J."/>
        </authorList>
    </citation>
    <scope>NUCLEOTIDE SEQUENCE [LARGE SCALE GENOMIC DNA]</scope>
    <source>
        <strain evidence="2 3">BIOML-A4</strain>
    </source>
</reference>
<name>A0A6A8UGB8_STRSL</name>
<sequence>MTNPIYGTLIDSPAEEDLFNIKNYVGGLTSFISECKTPMTISIQGNWGTGKTSIMKQVESKLDSEKIKSIFFNTWQYSQFNSDNDLTIALITELVTFLASLLPEKAENRELLSKTFGLISNIAIGVTATILENATSGFINLEGVSEKIKNKANGRFSYDGIISLRELNQSFRDLVKKVIETEEIDRIVFFIDDLDRLHPSKAVEVLEVLKLFLESEYCVFVLAIDYNVVVKGIKNKYNGEIDDEKGDYFFEKLIQVPFTVPVHNYDIENYIEKLLDNLIIVGKDNQNNDNQNTDSFSSSVLPIILKSVGKHPRNIKRLLNSFSLLLRIQDSNKKVSRERLLAVLCLQTSYKEVFFFLSESDAENITERFNSLKETSESFAEGEIDKPEGFDDFMNEFQKIFEDDNILNSEALKLSLNISEAVSSGKKEEDSDSKYIDFWSGFSQYLKNRDNFEFRHSGNKVSSKYYRVISTESSKLHCEFRVNKNSIGLVYGDVKDEKLNEYLRHKEDEIKSKFIDDIVSIRDWKNDPKNNYNRIPGVTITNNRLGIGGYSNYELIYEWFYTTLMTVVKYINELKEKQQ</sequence>
<evidence type="ECO:0000259" key="1">
    <source>
        <dbReference type="Pfam" id="PF07693"/>
    </source>
</evidence>